<keyword evidence="3" id="KW-1185">Reference proteome</keyword>
<feature type="compositionally biased region" description="Basic and acidic residues" evidence="1">
    <location>
        <begin position="25"/>
        <end position="34"/>
    </location>
</feature>
<dbReference type="Proteomes" id="UP000198575">
    <property type="component" value="Unassembled WGS sequence"/>
</dbReference>
<evidence type="ECO:0000313" key="2">
    <source>
        <dbReference type="EMBL" id="SFN18123.1"/>
    </source>
</evidence>
<feature type="compositionally biased region" description="Basic and acidic residues" evidence="1">
    <location>
        <begin position="7"/>
        <end position="16"/>
    </location>
</feature>
<organism evidence="2 3">
    <name type="scientific">Dokdonella immobilis</name>
    <dbReference type="NCBI Taxonomy" id="578942"/>
    <lineage>
        <taxon>Bacteria</taxon>
        <taxon>Pseudomonadati</taxon>
        <taxon>Pseudomonadota</taxon>
        <taxon>Gammaproteobacteria</taxon>
        <taxon>Lysobacterales</taxon>
        <taxon>Rhodanobacteraceae</taxon>
        <taxon>Dokdonella</taxon>
    </lineage>
</organism>
<dbReference type="EMBL" id="FOVF01000006">
    <property type="protein sequence ID" value="SFN18123.1"/>
    <property type="molecule type" value="Genomic_DNA"/>
</dbReference>
<accession>A0A1I4WY41</accession>
<protein>
    <submittedName>
        <fullName evidence="2">Uncharacterized protein</fullName>
    </submittedName>
</protein>
<proteinExistence type="predicted"/>
<sequence>MAKAGNRNREMLREGYARTTGRTIGTDRGDEMPVSAHRNDCAEAANDKCGETPPLGHR</sequence>
<dbReference type="AlphaFoldDB" id="A0A1I4WY41"/>
<evidence type="ECO:0000313" key="3">
    <source>
        <dbReference type="Proteomes" id="UP000198575"/>
    </source>
</evidence>
<evidence type="ECO:0000256" key="1">
    <source>
        <dbReference type="SAM" id="MobiDB-lite"/>
    </source>
</evidence>
<reference evidence="2 3" key="1">
    <citation type="submission" date="2016-10" db="EMBL/GenBank/DDBJ databases">
        <authorList>
            <person name="de Groot N.N."/>
        </authorList>
    </citation>
    <scope>NUCLEOTIDE SEQUENCE [LARGE SCALE GENOMIC DNA]</scope>
    <source>
        <strain evidence="2 3">CGMCC 1.7659</strain>
    </source>
</reference>
<gene>
    <name evidence="2" type="ORF">SAMN05216289_106146</name>
</gene>
<name>A0A1I4WY41_9GAMM</name>
<feature type="region of interest" description="Disordered" evidence="1">
    <location>
        <begin position="1"/>
        <end position="34"/>
    </location>
</feature>